<dbReference type="Pfam" id="PF17921">
    <property type="entry name" value="Integrase_H2C2"/>
    <property type="match status" value="1"/>
</dbReference>
<dbReference type="SUPFAM" id="SSF50630">
    <property type="entry name" value="Acid proteases"/>
    <property type="match status" value="1"/>
</dbReference>
<dbReference type="InterPro" id="IPR043128">
    <property type="entry name" value="Rev_trsase/Diguanyl_cyclase"/>
</dbReference>
<evidence type="ECO:0000313" key="6">
    <source>
        <dbReference type="Proteomes" id="UP000683360"/>
    </source>
</evidence>
<dbReference type="InterPro" id="IPR012337">
    <property type="entry name" value="RNaseH-like_sf"/>
</dbReference>
<keyword evidence="6" id="KW-1185">Reference proteome</keyword>
<keyword evidence="1" id="KW-0862">Zinc</keyword>
<dbReference type="Pfam" id="PF13975">
    <property type="entry name" value="gag-asp_proteas"/>
    <property type="match status" value="1"/>
</dbReference>
<keyword evidence="1" id="KW-0863">Zinc-finger</keyword>
<dbReference type="PROSITE" id="PS50157">
    <property type="entry name" value="ZINC_FINGER_C2H2_2"/>
    <property type="match status" value="1"/>
</dbReference>
<dbReference type="InterPro" id="IPR001584">
    <property type="entry name" value="Integrase_cat-core"/>
</dbReference>
<dbReference type="FunFam" id="3.30.420.10:FF:000032">
    <property type="entry name" value="Retrovirus-related Pol polyprotein from transposon 297-like Protein"/>
    <property type="match status" value="1"/>
</dbReference>
<dbReference type="InterPro" id="IPR021109">
    <property type="entry name" value="Peptidase_aspartic_dom_sf"/>
</dbReference>
<evidence type="ECO:0000259" key="4">
    <source>
        <dbReference type="PROSITE" id="PS50994"/>
    </source>
</evidence>
<proteinExistence type="predicted"/>
<dbReference type="PROSITE" id="PS00028">
    <property type="entry name" value="ZINC_FINGER_C2H2_1"/>
    <property type="match status" value="1"/>
</dbReference>
<comment type="caution">
    <text evidence="5">The sequence shown here is derived from an EMBL/GenBank/DDBJ whole genome shotgun (WGS) entry which is preliminary data.</text>
</comment>
<dbReference type="PANTHER" id="PTHR37984:SF15">
    <property type="entry name" value="INTEGRASE CATALYTIC DOMAIN-CONTAINING PROTEIN"/>
    <property type="match status" value="1"/>
</dbReference>
<dbReference type="EMBL" id="CAJPWZ010003311">
    <property type="protein sequence ID" value="CAG2256685.1"/>
    <property type="molecule type" value="Genomic_DNA"/>
</dbReference>
<dbReference type="Gene3D" id="1.10.340.70">
    <property type="match status" value="1"/>
</dbReference>
<protein>
    <recommendedName>
        <fullName evidence="7">Endonuclease</fullName>
    </recommendedName>
</protein>
<dbReference type="GO" id="GO:0008270">
    <property type="term" value="F:zinc ion binding"/>
    <property type="evidence" value="ECO:0007669"/>
    <property type="project" value="UniProtKB-KW"/>
</dbReference>
<evidence type="ECO:0000256" key="2">
    <source>
        <dbReference type="SAM" id="MobiDB-lite"/>
    </source>
</evidence>
<dbReference type="GO" id="GO:0015074">
    <property type="term" value="P:DNA integration"/>
    <property type="evidence" value="ECO:0007669"/>
    <property type="project" value="InterPro"/>
</dbReference>
<dbReference type="GO" id="GO:0003676">
    <property type="term" value="F:nucleic acid binding"/>
    <property type="evidence" value="ECO:0007669"/>
    <property type="project" value="InterPro"/>
</dbReference>
<dbReference type="InterPro" id="IPR054465">
    <property type="entry name" value="Integrase_p58-like_C"/>
</dbReference>
<dbReference type="PANTHER" id="PTHR37984">
    <property type="entry name" value="PROTEIN CBG26694"/>
    <property type="match status" value="1"/>
</dbReference>
<evidence type="ECO:0000259" key="3">
    <source>
        <dbReference type="PROSITE" id="PS50157"/>
    </source>
</evidence>
<accession>A0A8S3VIY6</accession>
<dbReference type="OrthoDB" id="6151771at2759"/>
<dbReference type="InterPro" id="IPR036397">
    <property type="entry name" value="RNaseH_sf"/>
</dbReference>
<keyword evidence="1" id="KW-0479">Metal-binding</keyword>
<dbReference type="Pfam" id="PF00665">
    <property type="entry name" value="rve"/>
    <property type="match status" value="1"/>
</dbReference>
<sequence>MLIDTGSPVTILSENLIKKVDLGTSGLSRVESTLSAADGNKMKIKGQAVCEIKIGKNEFQHKIIFTKLGKLEGILGMDFLKCYECEIKLAEAKFLIAKQVINLKQHFSTTCARIKLGENRVVSPRSETFLKGYVDGEFSGDFGMIEPNKILFQKRGLLVAKSLNNTKEKEIIISVINLNDNPVKLKKNLMIGTLEHVDLVSQEQETNRDKTQGNLPEHLKELVEKCSSSLTLENKQKLIELLVEYQDIFVGPDGMLGQTDVVKHKINTGSAKPVKTAPRRISPKQKEIVEKELESMLKKGVIEPSNSSWSSPICLVKKKDQVSWRFCIDYRRVNSLCSPSGYPLQKIDDCLASLEGAKWLSTVDCHSGYWQVSCDEEDREKTAFSTHKGLFQFRVMPMGLNSAAQTFQKLMEKFRKGTQHSNADGLSRIPARKCKKDDCKQCFPDSIVQSQTEENANCRICNRIHPGSCPAVMTEENSLLNTIVCSVIDNTPDQNLDPNWLDFWSMEEIKNMQEEDPAIGDMLRLKNNQDEKPLRIDILNLHPEAKVLWGISSSENKGDNFHQLHHNKIAGHFGKDRTINAIRTRFYWPRSTENIKLWCLECDLCARCKPGPGVGKSPLRQSKSSAPLERINVDIVGPLPVTANGNEYIIVLGDYYSKWKEAFPVPNHTAMTVADKIITEFICRFGCPLQLHTDQGKEFESHLFKIMCEKLGVQKTHSTPYRPQSSGLVERYNRTLKQMLSMFVNEHRNDWDEHIPYLMMAYRSTVHSTTKCTPNSLMLGREIRCPVDLMFGLPNTVNDFCQIEYVEWVKNTMREAYKNVYDHSGQAAQRQKLYYDRGLKVRKFEPNCWVWRWYPPKVNQTLGLGWTGPYLVIEKITDVTYKIQKSEQTKSIMVHVDHLKPYLGRNEPNNWVLNNTLNISLNISHQNDESLNHDKSVAQTLAPVVYTPERQITKTRIGRTVKPRDIYSPMCDDKIQIRADEQELQQFHHLVIRPATPIFNPLGQYCPVRRCCTIYKYSTLRELHTHWQYLHQPNRQIYKCGKCRKMFGIKSRCSRHISFKHYVREDNIHKFLNTIVTPNVDYIETRGAMLPRLGTAEENAETIDREKREASRKREEEARASLVHRITERLEAAEIMERDFS</sequence>
<dbReference type="InterPro" id="IPR041588">
    <property type="entry name" value="Integrase_H2C2"/>
</dbReference>
<dbReference type="AlphaFoldDB" id="A0A8S3VIY6"/>
<dbReference type="Pfam" id="PF22938">
    <property type="entry name" value="Integrase_p58_C"/>
    <property type="match status" value="1"/>
</dbReference>
<evidence type="ECO:0000256" key="1">
    <source>
        <dbReference type="PROSITE-ProRule" id="PRU00042"/>
    </source>
</evidence>
<evidence type="ECO:0000313" key="5">
    <source>
        <dbReference type="EMBL" id="CAG2256685.1"/>
    </source>
</evidence>
<dbReference type="InterPro" id="IPR013087">
    <property type="entry name" value="Znf_C2H2_type"/>
</dbReference>
<name>A0A8S3VIY6_MYTED</name>
<dbReference type="SUPFAM" id="SSF56672">
    <property type="entry name" value="DNA/RNA polymerases"/>
    <property type="match status" value="1"/>
</dbReference>
<dbReference type="Proteomes" id="UP000683360">
    <property type="component" value="Unassembled WGS sequence"/>
</dbReference>
<reference evidence="5" key="1">
    <citation type="submission" date="2021-03" db="EMBL/GenBank/DDBJ databases">
        <authorList>
            <person name="Bekaert M."/>
        </authorList>
    </citation>
    <scope>NUCLEOTIDE SEQUENCE</scope>
</reference>
<dbReference type="SUPFAM" id="SSF53098">
    <property type="entry name" value="Ribonuclease H-like"/>
    <property type="match status" value="1"/>
</dbReference>
<gene>
    <name evidence="5" type="ORF">MEDL_67998</name>
</gene>
<organism evidence="5 6">
    <name type="scientific">Mytilus edulis</name>
    <name type="common">Blue mussel</name>
    <dbReference type="NCBI Taxonomy" id="6550"/>
    <lineage>
        <taxon>Eukaryota</taxon>
        <taxon>Metazoa</taxon>
        <taxon>Spiralia</taxon>
        <taxon>Lophotrochozoa</taxon>
        <taxon>Mollusca</taxon>
        <taxon>Bivalvia</taxon>
        <taxon>Autobranchia</taxon>
        <taxon>Pteriomorphia</taxon>
        <taxon>Mytilida</taxon>
        <taxon>Mytiloidea</taxon>
        <taxon>Mytilidae</taxon>
        <taxon>Mytilinae</taxon>
        <taxon>Mytilus</taxon>
    </lineage>
</organism>
<dbReference type="InterPro" id="IPR043502">
    <property type="entry name" value="DNA/RNA_pol_sf"/>
</dbReference>
<dbReference type="Pfam" id="PF00078">
    <property type="entry name" value="RVT_1"/>
    <property type="match status" value="1"/>
</dbReference>
<dbReference type="InterPro" id="IPR050951">
    <property type="entry name" value="Retrovirus_Pol_polyprotein"/>
</dbReference>
<dbReference type="Gene3D" id="3.30.70.270">
    <property type="match status" value="1"/>
</dbReference>
<feature type="domain" description="C2H2-type" evidence="3">
    <location>
        <begin position="1038"/>
        <end position="1066"/>
    </location>
</feature>
<dbReference type="PROSITE" id="PS50994">
    <property type="entry name" value="INTEGRASE"/>
    <property type="match status" value="1"/>
</dbReference>
<dbReference type="CDD" id="cd00303">
    <property type="entry name" value="retropepsin_like"/>
    <property type="match status" value="1"/>
</dbReference>
<feature type="domain" description="Integrase catalytic" evidence="4">
    <location>
        <begin position="623"/>
        <end position="782"/>
    </location>
</feature>
<dbReference type="Gene3D" id="3.10.10.10">
    <property type="entry name" value="HIV Type 1 Reverse Transcriptase, subunit A, domain 1"/>
    <property type="match status" value="1"/>
</dbReference>
<evidence type="ECO:0008006" key="7">
    <source>
        <dbReference type="Google" id="ProtNLM"/>
    </source>
</evidence>
<dbReference type="CDD" id="cd01647">
    <property type="entry name" value="RT_LTR"/>
    <property type="match status" value="1"/>
</dbReference>
<dbReference type="Gene3D" id="3.30.420.10">
    <property type="entry name" value="Ribonuclease H-like superfamily/Ribonuclease H"/>
    <property type="match status" value="1"/>
</dbReference>
<dbReference type="Gene3D" id="2.40.70.10">
    <property type="entry name" value="Acid Proteases"/>
    <property type="match status" value="1"/>
</dbReference>
<feature type="region of interest" description="Disordered" evidence="2">
    <location>
        <begin position="1094"/>
        <end position="1118"/>
    </location>
</feature>
<dbReference type="InterPro" id="IPR000477">
    <property type="entry name" value="RT_dom"/>
</dbReference>
<feature type="compositionally biased region" description="Basic and acidic residues" evidence="2">
    <location>
        <begin position="1102"/>
        <end position="1118"/>
    </location>
</feature>